<protein>
    <submittedName>
        <fullName evidence="2">Uncharacterized protein</fullName>
    </submittedName>
</protein>
<dbReference type="AlphaFoldDB" id="A0A010YQK3"/>
<evidence type="ECO:0000313" key="2">
    <source>
        <dbReference type="EMBL" id="EXG82475.1"/>
    </source>
</evidence>
<evidence type="ECO:0000256" key="1">
    <source>
        <dbReference type="SAM" id="Phobius"/>
    </source>
</evidence>
<keyword evidence="1" id="KW-0472">Membrane</keyword>
<comment type="caution">
    <text evidence="2">The sequence shown here is derived from an EMBL/GenBank/DDBJ whole genome shotgun (WGS) entry which is preliminary data.</text>
</comment>
<keyword evidence="1" id="KW-0812">Transmembrane</keyword>
<organism evidence="2 3">
    <name type="scientific">Cryptosporangium arvum DSM 44712</name>
    <dbReference type="NCBI Taxonomy" id="927661"/>
    <lineage>
        <taxon>Bacteria</taxon>
        <taxon>Bacillati</taxon>
        <taxon>Actinomycetota</taxon>
        <taxon>Actinomycetes</taxon>
        <taxon>Cryptosporangiales</taxon>
        <taxon>Cryptosporangiaceae</taxon>
        <taxon>Cryptosporangium</taxon>
    </lineage>
</organism>
<sequence>MAGHPLIGRYLRQLSDRLPADTVDELADGLHETWTHFLERGDDAEAAARAAIAEFGTPAQVVDAFVADAPGRRTARALLATGPLVGACWAACLIEARAWTWPIPTGVRAGYAAAVVTVVICLLIAASSRHGYRRTRLGDVGAAALVPLDLVMIAAVALAGSTFVWPVIVAVPASVIRILLITRALPGRAAR</sequence>
<gene>
    <name evidence="2" type="ORF">CryarDRAFT_3663</name>
</gene>
<reference evidence="2 3" key="1">
    <citation type="submission" date="2013-07" db="EMBL/GenBank/DDBJ databases">
        <authorList>
            <consortium name="DOE Joint Genome Institute"/>
            <person name="Eisen J."/>
            <person name="Huntemann M."/>
            <person name="Han J."/>
            <person name="Chen A."/>
            <person name="Kyrpides N."/>
            <person name="Mavromatis K."/>
            <person name="Markowitz V."/>
            <person name="Palaniappan K."/>
            <person name="Ivanova N."/>
            <person name="Schaumberg A."/>
            <person name="Pati A."/>
            <person name="Liolios K."/>
            <person name="Nordberg H.P."/>
            <person name="Cantor M.N."/>
            <person name="Hua S.X."/>
            <person name="Woyke T."/>
        </authorList>
    </citation>
    <scope>NUCLEOTIDE SEQUENCE [LARGE SCALE GENOMIC DNA]</scope>
    <source>
        <strain evidence="2 3">DSM 44712</strain>
    </source>
</reference>
<dbReference type="OrthoDB" id="3542213at2"/>
<dbReference type="HOGENOM" id="CLU_1419362_0_0_11"/>
<keyword evidence="1" id="KW-1133">Transmembrane helix</keyword>
<proteinExistence type="predicted"/>
<dbReference type="Proteomes" id="UP000021053">
    <property type="component" value="Unassembled WGS sequence"/>
</dbReference>
<feature type="transmembrane region" description="Helical" evidence="1">
    <location>
        <begin position="77"/>
        <end position="99"/>
    </location>
</feature>
<dbReference type="EMBL" id="JFBT01000001">
    <property type="protein sequence ID" value="EXG82475.1"/>
    <property type="molecule type" value="Genomic_DNA"/>
</dbReference>
<dbReference type="RefSeq" id="WP_035852281.1">
    <property type="nucleotide sequence ID" value="NZ_KK073874.1"/>
</dbReference>
<keyword evidence="3" id="KW-1185">Reference proteome</keyword>
<feature type="transmembrane region" description="Helical" evidence="1">
    <location>
        <begin position="105"/>
        <end position="125"/>
    </location>
</feature>
<name>A0A010YQK3_9ACTN</name>
<accession>A0A010YQK3</accession>
<evidence type="ECO:0000313" key="3">
    <source>
        <dbReference type="Proteomes" id="UP000021053"/>
    </source>
</evidence>
<dbReference type="Pfam" id="PF22564">
    <property type="entry name" value="HAAS"/>
    <property type="match status" value="1"/>
</dbReference>
<feature type="transmembrane region" description="Helical" evidence="1">
    <location>
        <begin position="137"/>
        <end position="157"/>
    </location>
</feature>
<feature type="transmembrane region" description="Helical" evidence="1">
    <location>
        <begin position="163"/>
        <end position="185"/>
    </location>
</feature>